<comment type="caution">
    <text evidence="2">The sequence shown here is derived from an EMBL/GenBank/DDBJ whole genome shotgun (WGS) entry which is preliminary data.</text>
</comment>
<organism evidence="2">
    <name type="scientific">gut metagenome</name>
    <dbReference type="NCBI Taxonomy" id="749906"/>
    <lineage>
        <taxon>unclassified sequences</taxon>
        <taxon>metagenomes</taxon>
        <taxon>organismal metagenomes</taxon>
    </lineage>
</organism>
<gene>
    <name evidence="2" type="ORF">EVA_03178</name>
</gene>
<dbReference type="AlphaFoldDB" id="J9GLH0"/>
<proteinExistence type="predicted"/>
<feature type="region of interest" description="Disordered" evidence="1">
    <location>
        <begin position="152"/>
        <end position="172"/>
    </location>
</feature>
<dbReference type="InterPro" id="IPR039498">
    <property type="entry name" value="NTP_transf_5"/>
</dbReference>
<accession>J9GLH0</accession>
<dbReference type="EMBL" id="AMCI01000552">
    <property type="protein sequence ID" value="EJX08742.1"/>
    <property type="molecule type" value="Genomic_DNA"/>
</dbReference>
<evidence type="ECO:0008006" key="3">
    <source>
        <dbReference type="Google" id="ProtNLM"/>
    </source>
</evidence>
<sequence>MRKVSLPNEFLAEADAQLRQGQPVRIHIHGCSMRPFLKETGDCVELLPFPEGEPVRGLCYFYRWEGSYMVHRCVGGANGRYRMAGDGNRVRIEEVDRAAISGVLHTVQHADGRTEDCRSLRWRQLGLAWYCLRLPRRAVAWLQRRLPFGATTDANRTTDANQPTNHAPARNPDRLQEQLLELLRSGLWGTPARAELFDAHTDWAALYQAARQQAVAGIVLDGLETLPRECRPGRPLYLQWCTQVLHLEEQNALLDRRIGELVTQLRAEGIEPVLMKGQGVARNYRVPEHRSCGDIDFYTGKKHYFRVNRLLDSGVTRWHEVRYKHSGATWKGVEIENHQVMAILNAPWADRFLQHEIERCLRLPHPRQLAIGSTEVTLMPVEFEVVYLLIHALGHFTHEGLGLRQVCDWACLLHRHHRDIDPHEVERLLRGTGLQRGARAFGYLATEVLGLPPECLPFDPTEADATRGRYLLENIWQMGNFGWYDPSRTRRPDGYWRGKWHSFTNLSRRNLQHRQIAPAEAYWLPYSLIRQFVHAQLYRLQNKQ</sequence>
<evidence type="ECO:0000256" key="1">
    <source>
        <dbReference type="SAM" id="MobiDB-lite"/>
    </source>
</evidence>
<feature type="compositionally biased region" description="Low complexity" evidence="1">
    <location>
        <begin position="152"/>
        <end position="161"/>
    </location>
</feature>
<protein>
    <recommendedName>
        <fullName evidence="3">Peptidase S24/S26A/S26B/S26C domain-containing protein</fullName>
    </recommendedName>
</protein>
<evidence type="ECO:0000313" key="2">
    <source>
        <dbReference type="EMBL" id="EJX08742.1"/>
    </source>
</evidence>
<dbReference type="Pfam" id="PF14907">
    <property type="entry name" value="NTP_transf_5"/>
    <property type="match status" value="1"/>
</dbReference>
<reference evidence="2" key="1">
    <citation type="journal article" date="2012" name="PLoS ONE">
        <title>Gene sets for utilization of primary and secondary nutrition supplies in the distal gut of endangered iberian lynx.</title>
        <authorList>
            <person name="Alcaide M."/>
            <person name="Messina E."/>
            <person name="Richter M."/>
            <person name="Bargiela R."/>
            <person name="Peplies J."/>
            <person name="Huws S.A."/>
            <person name="Newbold C.J."/>
            <person name="Golyshin P.N."/>
            <person name="Simon M.A."/>
            <person name="Lopez G."/>
            <person name="Yakimov M.M."/>
            <person name="Ferrer M."/>
        </authorList>
    </citation>
    <scope>NUCLEOTIDE SEQUENCE</scope>
</reference>
<name>J9GLH0_9ZZZZ</name>